<reference evidence="12" key="1">
    <citation type="journal article" date="2021" name="PeerJ">
        <title>Extensive microbial diversity within the chicken gut microbiome revealed by metagenomics and culture.</title>
        <authorList>
            <person name="Gilroy R."/>
            <person name="Ravi A."/>
            <person name="Getino M."/>
            <person name="Pursley I."/>
            <person name="Horton D.L."/>
            <person name="Alikhan N.F."/>
            <person name="Baker D."/>
            <person name="Gharbi K."/>
            <person name="Hall N."/>
            <person name="Watson M."/>
            <person name="Adriaenssens E.M."/>
            <person name="Foster-Nyarko E."/>
            <person name="Jarju S."/>
            <person name="Secka A."/>
            <person name="Antonio M."/>
            <person name="Oren A."/>
            <person name="Chaudhuri R.R."/>
            <person name="La Ragione R."/>
            <person name="Hildebrand F."/>
            <person name="Pallen M.J."/>
        </authorList>
    </citation>
    <scope>NUCLEOTIDE SEQUENCE</scope>
    <source>
        <strain evidence="12">ChiHecec2B26-12326</strain>
    </source>
</reference>
<dbReference type="InterPro" id="IPR003594">
    <property type="entry name" value="HATPase_dom"/>
</dbReference>
<dbReference type="InterPro" id="IPR004358">
    <property type="entry name" value="Sig_transdc_His_kin-like_C"/>
</dbReference>
<keyword evidence="5" id="KW-0547">Nucleotide-binding</keyword>
<dbReference type="PANTHER" id="PTHR43065:SF10">
    <property type="entry name" value="PEROXIDE STRESS-ACTIVATED HISTIDINE KINASE MAK3"/>
    <property type="match status" value="1"/>
</dbReference>
<dbReference type="GO" id="GO:0004673">
    <property type="term" value="F:protein histidine kinase activity"/>
    <property type="evidence" value="ECO:0007669"/>
    <property type="project" value="UniProtKB-EC"/>
</dbReference>
<evidence type="ECO:0000256" key="7">
    <source>
        <dbReference type="ARBA" id="ARBA00022840"/>
    </source>
</evidence>
<evidence type="ECO:0000256" key="4">
    <source>
        <dbReference type="ARBA" id="ARBA00022679"/>
    </source>
</evidence>
<keyword evidence="3" id="KW-0597">Phosphoprotein</keyword>
<evidence type="ECO:0000256" key="2">
    <source>
        <dbReference type="ARBA" id="ARBA00012438"/>
    </source>
</evidence>
<evidence type="ECO:0000313" key="13">
    <source>
        <dbReference type="Proteomes" id="UP000823847"/>
    </source>
</evidence>
<accession>A0A9D1XQ45</accession>
<evidence type="ECO:0000259" key="11">
    <source>
        <dbReference type="PROSITE" id="PS50109"/>
    </source>
</evidence>
<keyword evidence="8" id="KW-0902">Two-component regulatory system</keyword>
<dbReference type="InterPro" id="IPR015943">
    <property type="entry name" value="WD40/YVTN_repeat-like_dom_sf"/>
</dbReference>
<feature type="coiled-coil region" evidence="9">
    <location>
        <begin position="701"/>
        <end position="742"/>
    </location>
</feature>
<feature type="domain" description="Histidine kinase" evidence="11">
    <location>
        <begin position="751"/>
        <end position="994"/>
    </location>
</feature>
<dbReference type="EMBL" id="DXEN01000008">
    <property type="protein sequence ID" value="HIX85206.1"/>
    <property type="molecule type" value="Genomic_DNA"/>
</dbReference>
<dbReference type="SUPFAM" id="SSF55874">
    <property type="entry name" value="ATPase domain of HSP90 chaperone/DNA topoisomerase II/histidine kinase"/>
    <property type="match status" value="1"/>
</dbReference>
<keyword evidence="9" id="KW-0175">Coiled coil</keyword>
<reference evidence="12" key="2">
    <citation type="submission" date="2021-04" db="EMBL/GenBank/DDBJ databases">
        <authorList>
            <person name="Gilroy R."/>
        </authorList>
    </citation>
    <scope>NUCLEOTIDE SEQUENCE</scope>
    <source>
        <strain evidence="12">ChiHecec2B26-12326</strain>
    </source>
</reference>
<keyword evidence="10" id="KW-0472">Membrane</keyword>
<comment type="catalytic activity">
    <reaction evidence="1">
        <text>ATP + protein L-histidine = ADP + protein N-phospho-L-histidine.</text>
        <dbReference type="EC" id="2.7.13.3"/>
    </reaction>
</comment>
<organism evidence="12 13">
    <name type="scientific">Candidatus Parabacteroides intestinigallinarum</name>
    <dbReference type="NCBI Taxonomy" id="2838722"/>
    <lineage>
        <taxon>Bacteria</taxon>
        <taxon>Pseudomonadati</taxon>
        <taxon>Bacteroidota</taxon>
        <taxon>Bacteroidia</taxon>
        <taxon>Bacteroidales</taxon>
        <taxon>Tannerellaceae</taxon>
        <taxon>Parabacteroides</taxon>
    </lineage>
</organism>
<keyword evidence="6" id="KW-0418">Kinase</keyword>
<keyword evidence="10" id="KW-1133">Transmembrane helix</keyword>
<keyword evidence="10" id="KW-0812">Transmembrane</keyword>
<dbReference type="PANTHER" id="PTHR43065">
    <property type="entry name" value="SENSOR HISTIDINE KINASE"/>
    <property type="match status" value="1"/>
</dbReference>
<dbReference type="SUPFAM" id="SSF63829">
    <property type="entry name" value="Calcium-dependent phosphotriesterase"/>
    <property type="match status" value="1"/>
</dbReference>
<proteinExistence type="predicted"/>
<evidence type="ECO:0000256" key="6">
    <source>
        <dbReference type="ARBA" id="ARBA00022777"/>
    </source>
</evidence>
<evidence type="ECO:0000256" key="5">
    <source>
        <dbReference type="ARBA" id="ARBA00022741"/>
    </source>
</evidence>
<dbReference type="Pfam" id="PF07495">
    <property type="entry name" value="Y_Y_Y"/>
    <property type="match status" value="1"/>
</dbReference>
<dbReference type="InterPro" id="IPR005467">
    <property type="entry name" value="His_kinase_dom"/>
</dbReference>
<dbReference type="PROSITE" id="PS50109">
    <property type="entry name" value="HIS_KIN"/>
    <property type="match status" value="1"/>
</dbReference>
<evidence type="ECO:0000256" key="8">
    <source>
        <dbReference type="ARBA" id="ARBA00023012"/>
    </source>
</evidence>
<dbReference type="Pfam" id="PF02518">
    <property type="entry name" value="HATPase_c"/>
    <property type="match status" value="1"/>
</dbReference>
<feature type="transmembrane region" description="Helical" evidence="10">
    <location>
        <begin position="665"/>
        <end position="685"/>
    </location>
</feature>
<dbReference type="SMART" id="SM00387">
    <property type="entry name" value="HATPase_c"/>
    <property type="match status" value="1"/>
</dbReference>
<evidence type="ECO:0000256" key="10">
    <source>
        <dbReference type="SAM" id="Phobius"/>
    </source>
</evidence>
<evidence type="ECO:0000256" key="3">
    <source>
        <dbReference type="ARBA" id="ARBA00022553"/>
    </source>
</evidence>
<dbReference type="InterPro" id="IPR013783">
    <property type="entry name" value="Ig-like_fold"/>
</dbReference>
<evidence type="ECO:0000256" key="1">
    <source>
        <dbReference type="ARBA" id="ARBA00000085"/>
    </source>
</evidence>
<dbReference type="InterPro" id="IPR036890">
    <property type="entry name" value="HATPase_C_sf"/>
</dbReference>
<name>A0A9D1XQ45_9BACT</name>
<dbReference type="GO" id="GO:0000160">
    <property type="term" value="P:phosphorelay signal transduction system"/>
    <property type="evidence" value="ECO:0007669"/>
    <property type="project" value="UniProtKB-KW"/>
</dbReference>
<evidence type="ECO:0000256" key="9">
    <source>
        <dbReference type="SAM" id="Coils"/>
    </source>
</evidence>
<evidence type="ECO:0000313" key="12">
    <source>
        <dbReference type="EMBL" id="HIX85206.1"/>
    </source>
</evidence>
<dbReference type="Gene3D" id="3.30.565.10">
    <property type="entry name" value="Histidine kinase-like ATPase, C-terminal domain"/>
    <property type="match status" value="1"/>
</dbReference>
<dbReference type="InterPro" id="IPR011123">
    <property type="entry name" value="Y_Y_Y"/>
</dbReference>
<dbReference type="GO" id="GO:0005524">
    <property type="term" value="F:ATP binding"/>
    <property type="evidence" value="ECO:0007669"/>
    <property type="project" value="UniProtKB-KW"/>
</dbReference>
<protein>
    <recommendedName>
        <fullName evidence="2">histidine kinase</fullName>
        <ecNumber evidence="2">2.7.13.3</ecNumber>
    </recommendedName>
</protein>
<dbReference type="Gene3D" id="2.60.40.10">
    <property type="entry name" value="Immunoglobulins"/>
    <property type="match status" value="1"/>
</dbReference>
<dbReference type="Proteomes" id="UP000823847">
    <property type="component" value="Unassembled WGS sequence"/>
</dbReference>
<sequence>MRPTDKNRWKRKCAIGIVCVLGILFPAFSQEGMPFFRNYTAQEYQAHNRNFDVVCDSSGVVYFANFEGIIYYNGAEWHKILTPGISRITRLHIDRRNRIWAGGHNYIGEIVASPKGAPQLRSYISDQETYLKGVQIGEVTRIEERGETLLFDTQNYQVTLLRDSIVSIESMTKDVIEDTGERRVELLDGRTVSAQGTSGLLVRDARGEPLYAITEANGICSNTINELAYDGKGSVWAATDNGVFRINVPSFYTRFGTTEGLNGEVTALYRYRDRLYAGTLHGLFLYAPESDRFVQLPAITQSCWQLKESPQGDLYAVTSNGLFQINGNRAKAINDYNTFSLTFDPKDSHVLYTGEIDGVYRITGSRKEKIADVEKAVQLAFAADRLWAETLYGELYQWGTDLSEPVLQDSTRGIQAIGGNKLYVIDNTIRVLSRYGFQRWNAATNRFERISSPLDSLLSANLWWPGLYAATPSGKQEWITGGDGKNLMALSEGQIDTRCNQMLAPIKAYTVRTLFLEDNGVAWIGGDFGLIKFDPNNPDAAYAQRPAIHIRSIQTGNDSIYYEGYNNDLRRITTLPAPYFQSAFRNFSFSFSSDASDVIQATQYAYYLEGYETSWSPWQSSSKREYTNLSYGTYTFHVKAMDVFGRESEEDTFTFTIWKPFYLKWYSLLVYLAGLVLLILLFFKWRTRKLLAEKMRLEGIVEERTRQIREQRDEIAEKSQKLEVTLQELSEAQEQLIRQEKVATVGKLTQGLIDRILNPLNYIINFSHLSNVLLKDMREDIEDEQESISTDNYEDMHEILEMLNTHLTKIEEHGNSTSRILKAMEEMLSDHSCHFAETDLNKLILNNLDVLKQYYQKEIQANDIRVIFEPFGEKLVAQVDALQLGKALMSMMQNSVHALCKKKAKMAYEAEMRIHLEKEGDKTNIHLWDNGIGIESNIMDKIFDPFFTTKTTAEAAGVGLYLSREIILNHNGSVEVKSQKDEYTEFILSIPIHQSSKHDDDE</sequence>
<keyword evidence="7 12" id="KW-0067">ATP-binding</keyword>
<gene>
    <name evidence="12" type="ORF">H9848_01155</name>
</gene>
<dbReference type="Gene3D" id="2.130.10.10">
    <property type="entry name" value="YVTN repeat-like/Quinoprotein amine dehydrogenase"/>
    <property type="match status" value="1"/>
</dbReference>
<dbReference type="Gene3D" id="1.10.287.130">
    <property type="match status" value="1"/>
</dbReference>
<dbReference type="EC" id="2.7.13.3" evidence="2"/>
<dbReference type="AlphaFoldDB" id="A0A9D1XQ45"/>
<dbReference type="PRINTS" id="PR00344">
    <property type="entry name" value="BCTRLSENSOR"/>
</dbReference>
<keyword evidence="4" id="KW-0808">Transferase</keyword>
<comment type="caution">
    <text evidence="12">The sequence shown here is derived from an EMBL/GenBank/DDBJ whole genome shotgun (WGS) entry which is preliminary data.</text>
</comment>